<dbReference type="InterPro" id="IPR012337">
    <property type="entry name" value="RNaseH-like_sf"/>
</dbReference>
<dbReference type="InterPro" id="IPR047768">
    <property type="entry name" value="Tn5p-like"/>
</dbReference>
<reference evidence="2 3" key="1">
    <citation type="submission" date="2019-02" db="EMBL/GenBank/DDBJ databases">
        <title>Deep-cultivation of Planctomycetes and their phenomic and genomic characterization uncovers novel biology.</title>
        <authorList>
            <person name="Wiegand S."/>
            <person name="Jogler M."/>
            <person name="Boedeker C."/>
            <person name="Pinto D."/>
            <person name="Vollmers J."/>
            <person name="Rivas-Marin E."/>
            <person name="Kohn T."/>
            <person name="Peeters S.H."/>
            <person name="Heuer A."/>
            <person name="Rast P."/>
            <person name="Oberbeckmann S."/>
            <person name="Bunk B."/>
            <person name="Jeske O."/>
            <person name="Meyerdierks A."/>
            <person name="Storesund J.E."/>
            <person name="Kallscheuer N."/>
            <person name="Luecker S."/>
            <person name="Lage O.M."/>
            <person name="Pohl T."/>
            <person name="Merkel B.J."/>
            <person name="Hornburger P."/>
            <person name="Mueller R.-W."/>
            <person name="Bruemmer F."/>
            <person name="Labrenz M."/>
            <person name="Spormann A.M."/>
            <person name="Op Den Camp H."/>
            <person name="Overmann J."/>
            <person name="Amann R."/>
            <person name="Jetten M.S.M."/>
            <person name="Mascher T."/>
            <person name="Medema M.H."/>
            <person name="Devos D.P."/>
            <person name="Kaster A.-K."/>
            <person name="Ovreas L."/>
            <person name="Rohde M."/>
            <person name="Galperin M.Y."/>
            <person name="Jogler C."/>
        </authorList>
    </citation>
    <scope>NUCLEOTIDE SEQUENCE [LARGE SCALE GENOMIC DNA]</scope>
    <source>
        <strain evidence="2 3">Pla100</strain>
    </source>
</reference>
<dbReference type="EMBL" id="SJPM01000001">
    <property type="protein sequence ID" value="TWU03760.1"/>
    <property type="molecule type" value="Genomic_DNA"/>
</dbReference>
<feature type="domain" description="Transposase Tn5 dimerisation" evidence="1">
    <location>
        <begin position="17"/>
        <end position="99"/>
    </location>
</feature>
<dbReference type="PANTHER" id="PTHR37319:SF1">
    <property type="entry name" value="TRANSPOSASE TN5 DIMERISATION DOMAIN-CONTAINING PROTEIN"/>
    <property type="match status" value="1"/>
</dbReference>
<dbReference type="RefSeq" id="WP_231602625.1">
    <property type="nucleotide sequence ID" value="NZ_SJPM01000001.1"/>
</dbReference>
<evidence type="ECO:0000313" key="2">
    <source>
        <dbReference type="EMBL" id="TWU03760.1"/>
    </source>
</evidence>
<protein>
    <recommendedName>
        <fullName evidence="1">Transposase Tn5 dimerisation domain-containing protein</fullName>
    </recommendedName>
</protein>
<proteinExistence type="predicted"/>
<organism evidence="2 3">
    <name type="scientific">Neorhodopirellula pilleata</name>
    <dbReference type="NCBI Taxonomy" id="2714738"/>
    <lineage>
        <taxon>Bacteria</taxon>
        <taxon>Pseudomonadati</taxon>
        <taxon>Planctomycetota</taxon>
        <taxon>Planctomycetia</taxon>
        <taxon>Pirellulales</taxon>
        <taxon>Pirellulaceae</taxon>
        <taxon>Neorhodopirellula</taxon>
    </lineage>
</organism>
<dbReference type="InterPro" id="IPR003201">
    <property type="entry name" value="Transposase_Tn5"/>
</dbReference>
<dbReference type="Proteomes" id="UP000316213">
    <property type="component" value="Unassembled WGS sequence"/>
</dbReference>
<name>A0A5C6AVI8_9BACT</name>
<dbReference type="PANTHER" id="PTHR37319">
    <property type="entry name" value="TRANSPOSASE"/>
    <property type="match status" value="1"/>
</dbReference>
<sequence>MFERFSRFDNCLAVFLVVAWKVLYLCHLGRSCPDMDCEIVFTPSEWKAVYMVVTKKALPSKPPTLNEMIRLIATLGGYVIRKSTQPGAQTLWLGLQRVNDLSHAWDAFGPDSRKKSDNQSDHTCVVQ</sequence>
<gene>
    <name evidence="2" type="ORF">Pla100_06900</name>
</gene>
<accession>A0A5C6AVI8</accession>
<comment type="caution">
    <text evidence="2">The sequence shown here is derived from an EMBL/GenBank/DDBJ whole genome shotgun (WGS) entry which is preliminary data.</text>
</comment>
<dbReference type="AlphaFoldDB" id="A0A5C6AVI8"/>
<dbReference type="Pfam" id="PF02281">
    <property type="entry name" value="Dimer_Tnp_Tn5"/>
    <property type="match status" value="1"/>
</dbReference>
<dbReference type="InterPro" id="IPR014737">
    <property type="entry name" value="Transposase_Tn5-like_C"/>
</dbReference>
<dbReference type="SUPFAM" id="SSF53098">
    <property type="entry name" value="Ribonuclease H-like"/>
    <property type="match status" value="1"/>
</dbReference>
<dbReference type="Gene3D" id="1.10.740.10">
    <property type="entry name" value="Transferase Inhibitor Protein From Tn5, Chain"/>
    <property type="match status" value="1"/>
</dbReference>
<evidence type="ECO:0000313" key="3">
    <source>
        <dbReference type="Proteomes" id="UP000316213"/>
    </source>
</evidence>
<evidence type="ECO:0000259" key="1">
    <source>
        <dbReference type="Pfam" id="PF02281"/>
    </source>
</evidence>
<keyword evidence="3" id="KW-1185">Reference proteome</keyword>